<evidence type="ECO:0000313" key="2">
    <source>
        <dbReference type="Proteomes" id="UP000217210"/>
    </source>
</evidence>
<dbReference type="InterPro" id="IPR011009">
    <property type="entry name" value="Kinase-like_dom_sf"/>
</dbReference>
<dbReference type="EMBL" id="CP016779">
    <property type="protein sequence ID" value="ASY23663.1"/>
    <property type="molecule type" value="Genomic_DNA"/>
</dbReference>
<protein>
    <submittedName>
        <fullName evidence="1">Choline kinase</fullName>
    </submittedName>
</protein>
<dbReference type="GO" id="GO:0005737">
    <property type="term" value="C:cytoplasm"/>
    <property type="evidence" value="ECO:0007669"/>
    <property type="project" value="TreeGrafter"/>
</dbReference>
<dbReference type="GO" id="GO:0004305">
    <property type="term" value="F:ethanolamine kinase activity"/>
    <property type="evidence" value="ECO:0007669"/>
    <property type="project" value="TreeGrafter"/>
</dbReference>
<reference evidence="1 2" key="1">
    <citation type="submission" date="2016-07" db="EMBL/GenBank/DDBJ databases">
        <title>High microdiversification within the ubiquitous acI lineage of Actinobacteria.</title>
        <authorList>
            <person name="Neuenschwander S.M."/>
            <person name="Salcher M."/>
            <person name="Ghai R."/>
            <person name="Pernthaler J."/>
        </authorList>
    </citation>
    <scope>NUCLEOTIDE SEQUENCE [LARGE SCALE GENOMIC DNA]</scope>
    <source>
        <strain evidence="1">MMS-IIB-91</strain>
    </source>
</reference>
<accession>A0A249L3M4</accession>
<dbReference type="Proteomes" id="UP000217210">
    <property type="component" value="Chromosome"/>
</dbReference>
<organism evidence="1 2">
    <name type="scientific">Candidatus Nanopelagicus abundans</name>
    <dbReference type="NCBI Taxonomy" id="1884916"/>
    <lineage>
        <taxon>Bacteria</taxon>
        <taxon>Bacillati</taxon>
        <taxon>Actinomycetota</taxon>
        <taxon>Actinomycetes</taxon>
        <taxon>Candidatus Nanopelagicales</taxon>
        <taxon>Candidatus Nanopelagicaceae</taxon>
        <taxon>Candidatus Nanopelagicus</taxon>
    </lineage>
</organism>
<sequence length="302" mass="33954">MSSSSNDFSDLLNQVPRLLTRSSVDELSGGLTNRNLKITTPNGDFVARISSNKSALLSIDRNAEYENSKIAADIGIGAPVYDFLPQSGLLVIGYLPGKTFNSHDVANNLGRVAKSVKQLHSAKAFVSDFDMFVIQQNYLKIVSERGFKMPDNYLDYADSVNQMKKALAILDEGKVACNNDLLAANFIDDGQKIWLIDYEYSGNNDACFELGNIYSESNLSYDQLIELVDSYYGKHRPEKVARAWLYALLARYGWTLWASIQNSVSDIDFNFWDWGMQKYEVAMKDFKSVEFKNALNTVTQKS</sequence>
<dbReference type="Pfam" id="PF01633">
    <property type="entry name" value="Choline_kinase"/>
    <property type="match status" value="1"/>
</dbReference>
<dbReference type="SUPFAM" id="SSF56112">
    <property type="entry name" value="Protein kinase-like (PK-like)"/>
    <property type="match status" value="1"/>
</dbReference>
<dbReference type="Gene3D" id="3.30.200.20">
    <property type="entry name" value="Phosphorylase Kinase, domain 1"/>
    <property type="match status" value="1"/>
</dbReference>
<dbReference type="CDD" id="cd05151">
    <property type="entry name" value="ChoK-like"/>
    <property type="match status" value="1"/>
</dbReference>
<dbReference type="PANTHER" id="PTHR22603">
    <property type="entry name" value="CHOLINE/ETHANOALAMINE KINASE"/>
    <property type="match status" value="1"/>
</dbReference>
<evidence type="ECO:0000313" key="1">
    <source>
        <dbReference type="EMBL" id="ASY23663.1"/>
    </source>
</evidence>
<gene>
    <name evidence="1" type="ORF">B1sIIB91_01835</name>
</gene>
<dbReference type="KEGG" id="nab:B1sIIB91_01835"/>
<keyword evidence="2" id="KW-1185">Reference proteome</keyword>
<keyword evidence="1" id="KW-0808">Transferase</keyword>
<dbReference type="AlphaFoldDB" id="A0A249L3M4"/>
<dbReference type="GO" id="GO:0006646">
    <property type="term" value="P:phosphatidylethanolamine biosynthetic process"/>
    <property type="evidence" value="ECO:0007669"/>
    <property type="project" value="TreeGrafter"/>
</dbReference>
<proteinExistence type="predicted"/>
<dbReference type="PANTHER" id="PTHR22603:SF66">
    <property type="entry name" value="ETHANOLAMINE KINASE"/>
    <property type="match status" value="1"/>
</dbReference>
<dbReference type="Gene3D" id="3.90.1200.10">
    <property type="match status" value="1"/>
</dbReference>
<dbReference type="OrthoDB" id="179763at2"/>
<dbReference type="RefSeq" id="WP_095687938.1">
    <property type="nucleotide sequence ID" value="NZ_CP016779.1"/>
</dbReference>
<keyword evidence="1" id="KW-0418">Kinase</keyword>
<name>A0A249L3M4_9ACTN</name>